<sequence>MADGKQASWSDADEAQLQRLMALKKAAGKAKTVPILPAQAGGAMSDGSKRRLEAMTEEEDFALVDGHGPYGHGNWLTWEFEESQNVEDKVRGLLPEGVASFHEWGQTVFEFGKLRGTNTSYAEAMNDKKLESYLTW</sequence>
<organism evidence="1 2">
    <name type="scientific">Durusdinium trenchii</name>
    <dbReference type="NCBI Taxonomy" id="1381693"/>
    <lineage>
        <taxon>Eukaryota</taxon>
        <taxon>Sar</taxon>
        <taxon>Alveolata</taxon>
        <taxon>Dinophyceae</taxon>
        <taxon>Suessiales</taxon>
        <taxon>Symbiodiniaceae</taxon>
        <taxon>Durusdinium</taxon>
    </lineage>
</organism>
<gene>
    <name evidence="1" type="ORF">SCF082_LOCUS42468</name>
</gene>
<dbReference type="EMBL" id="CAXAMM010039919">
    <property type="protein sequence ID" value="CAK9090017.1"/>
    <property type="molecule type" value="Genomic_DNA"/>
</dbReference>
<evidence type="ECO:0000313" key="1">
    <source>
        <dbReference type="EMBL" id="CAK9090017.1"/>
    </source>
</evidence>
<protein>
    <submittedName>
        <fullName evidence="1">Uncharacterized protein</fullName>
    </submittedName>
</protein>
<name>A0ABP0QP65_9DINO</name>
<evidence type="ECO:0000313" key="2">
    <source>
        <dbReference type="Proteomes" id="UP001642464"/>
    </source>
</evidence>
<keyword evidence="2" id="KW-1185">Reference proteome</keyword>
<comment type="caution">
    <text evidence="1">The sequence shown here is derived from an EMBL/GenBank/DDBJ whole genome shotgun (WGS) entry which is preliminary data.</text>
</comment>
<dbReference type="Proteomes" id="UP001642464">
    <property type="component" value="Unassembled WGS sequence"/>
</dbReference>
<proteinExistence type="predicted"/>
<accession>A0ABP0QP65</accession>
<reference evidence="1 2" key="1">
    <citation type="submission" date="2024-02" db="EMBL/GenBank/DDBJ databases">
        <authorList>
            <person name="Chen Y."/>
            <person name="Shah S."/>
            <person name="Dougan E. K."/>
            <person name="Thang M."/>
            <person name="Chan C."/>
        </authorList>
    </citation>
    <scope>NUCLEOTIDE SEQUENCE [LARGE SCALE GENOMIC DNA]</scope>
</reference>